<gene>
    <name evidence="2" type="ORF">CC84DRAFT_1102621</name>
</gene>
<keyword evidence="3" id="KW-1185">Reference proteome</keyword>
<evidence type="ECO:0000313" key="3">
    <source>
        <dbReference type="Proteomes" id="UP000077069"/>
    </source>
</evidence>
<evidence type="ECO:0000313" key="2">
    <source>
        <dbReference type="EMBL" id="OAG00713.1"/>
    </source>
</evidence>
<evidence type="ECO:0000256" key="1">
    <source>
        <dbReference type="SAM" id="Phobius"/>
    </source>
</evidence>
<feature type="transmembrane region" description="Helical" evidence="1">
    <location>
        <begin position="217"/>
        <end position="235"/>
    </location>
</feature>
<feature type="transmembrane region" description="Helical" evidence="1">
    <location>
        <begin position="319"/>
        <end position="347"/>
    </location>
</feature>
<protein>
    <submittedName>
        <fullName evidence="2">Uncharacterized protein</fullName>
    </submittedName>
</protein>
<dbReference type="RefSeq" id="XP_018031078.1">
    <property type="nucleotide sequence ID" value="XM_018174973.1"/>
</dbReference>
<organism evidence="2 3">
    <name type="scientific">Paraphaeosphaeria sporulosa</name>
    <dbReference type="NCBI Taxonomy" id="1460663"/>
    <lineage>
        <taxon>Eukaryota</taxon>
        <taxon>Fungi</taxon>
        <taxon>Dikarya</taxon>
        <taxon>Ascomycota</taxon>
        <taxon>Pezizomycotina</taxon>
        <taxon>Dothideomycetes</taxon>
        <taxon>Pleosporomycetidae</taxon>
        <taxon>Pleosporales</taxon>
        <taxon>Massarineae</taxon>
        <taxon>Didymosphaeriaceae</taxon>
        <taxon>Paraphaeosphaeria</taxon>
    </lineage>
</organism>
<keyword evidence="1" id="KW-1133">Transmembrane helix</keyword>
<accession>A0A177BZ99</accession>
<reference evidence="2 3" key="1">
    <citation type="submission" date="2016-05" db="EMBL/GenBank/DDBJ databases">
        <title>Comparative analysis of secretome profiles of manganese(II)-oxidizing ascomycete fungi.</title>
        <authorList>
            <consortium name="DOE Joint Genome Institute"/>
            <person name="Zeiner C.A."/>
            <person name="Purvine S.O."/>
            <person name="Zink E.M."/>
            <person name="Wu S."/>
            <person name="Pasa-Tolic L."/>
            <person name="Chaput D.L."/>
            <person name="Haridas S."/>
            <person name="Grigoriev I.V."/>
            <person name="Santelli C.M."/>
            <person name="Hansel C.M."/>
        </authorList>
    </citation>
    <scope>NUCLEOTIDE SEQUENCE [LARGE SCALE GENOMIC DNA]</scope>
    <source>
        <strain evidence="2 3">AP3s5-JAC2a</strain>
    </source>
</reference>
<dbReference type="InParanoid" id="A0A177BZ99"/>
<sequence>IMIFHPNCTLPGSSPVFVSAPNVRSTTEILWNCLSTVFLCTWSILFLNIPPQTKPKTTSKHLNLLWTKVKWMITTLLALELIIGFAASSFWSARSTTETLKNLALDDVVDWSIAHTCYADMGGSVIRFEETSAIETAETTDKQRYFGLGNVWVLNPRQLRRAREFGVITRLPLLSEDELGDKDKGDNLVKTLDLVQIMLMLAQLISRRLKDRPVSQLGVMTLSFAACAVIIYLPVLPSPQGVETPTVNLGRRASFDEMRSIAKAQSISIIMRSLYTIPNDICHHKEAFVVGTGLGAIWFGVLHLIAWDFTFPAAVERKLWRVSSVVTIISPMSSLAFGLIVVCFGWVDHKFAARTWATFSSFSIAAFIVARIFLLVESFRSLYYQPVDVFVSTWAY</sequence>
<name>A0A177BZ99_9PLEO</name>
<feature type="transmembrane region" description="Helical" evidence="1">
    <location>
        <begin position="287"/>
        <end position="307"/>
    </location>
</feature>
<dbReference type="Proteomes" id="UP000077069">
    <property type="component" value="Unassembled WGS sequence"/>
</dbReference>
<dbReference type="EMBL" id="KV441559">
    <property type="protein sequence ID" value="OAG00713.1"/>
    <property type="molecule type" value="Genomic_DNA"/>
</dbReference>
<proteinExistence type="predicted"/>
<dbReference type="AlphaFoldDB" id="A0A177BZ99"/>
<feature type="transmembrane region" description="Helical" evidence="1">
    <location>
        <begin position="29"/>
        <end position="50"/>
    </location>
</feature>
<dbReference type="OrthoDB" id="9451547at2759"/>
<dbReference type="PANTHER" id="PTHR35043:SF7">
    <property type="entry name" value="TRANSCRIPTION FACTOR DOMAIN-CONTAINING PROTEIN"/>
    <property type="match status" value="1"/>
</dbReference>
<feature type="transmembrane region" description="Helical" evidence="1">
    <location>
        <begin position="353"/>
        <end position="376"/>
    </location>
</feature>
<keyword evidence="1" id="KW-0812">Transmembrane</keyword>
<keyword evidence="1" id="KW-0472">Membrane</keyword>
<feature type="non-terminal residue" evidence="2">
    <location>
        <position position="1"/>
    </location>
</feature>
<feature type="transmembrane region" description="Helical" evidence="1">
    <location>
        <begin position="71"/>
        <end position="93"/>
    </location>
</feature>
<dbReference type="GeneID" id="28758459"/>
<dbReference type="STRING" id="1460663.A0A177BZ99"/>
<dbReference type="PANTHER" id="PTHR35043">
    <property type="entry name" value="TRANSCRIPTION FACTOR DOMAIN-CONTAINING PROTEIN"/>
    <property type="match status" value="1"/>
</dbReference>